<sequence length="263" mass="29412">MRTRNLFFLFSILLNVVLIFILVARVRNPIIKEISDEQNVDFAQNSTVEKSGEVIGEEIETKEEQAIVAKVIDGDTIVLENGKTLRYIGIDTPEVSQGTECFADESTEKNKELVLGKEVRLEKDVSETDRYGRLLRYVYVANTFINEILVYEGYATAATYPPDVKYSQLFKEAEKDARENSKGLWGKCEESKEGASEVPEVLKTGGEAANTSGNWNCSTNTYNCTDFTTQSEAQNVFVTCGGRTNDVHRLDSDKDGRVCESLP</sequence>
<dbReference type="GO" id="GO:0004519">
    <property type="term" value="F:endonuclease activity"/>
    <property type="evidence" value="ECO:0007669"/>
    <property type="project" value="UniProtKB-KW"/>
</dbReference>
<dbReference type="InterPro" id="IPR016071">
    <property type="entry name" value="Staphylococal_nuclease_OB-fold"/>
</dbReference>
<evidence type="ECO:0000256" key="3">
    <source>
        <dbReference type="ARBA" id="ARBA00022801"/>
    </source>
</evidence>
<dbReference type="GO" id="GO:0016787">
    <property type="term" value="F:hydrolase activity"/>
    <property type="evidence" value="ECO:0007669"/>
    <property type="project" value="UniProtKB-KW"/>
</dbReference>
<organism evidence="6 7">
    <name type="scientific">Candidatus Woesebacteria bacterium RIFCSPHIGHO2_01_FULL_38_9</name>
    <dbReference type="NCBI Taxonomy" id="1802492"/>
    <lineage>
        <taxon>Bacteria</taxon>
        <taxon>Candidatus Woeseibacteriota</taxon>
    </lineage>
</organism>
<dbReference type="Proteomes" id="UP000178419">
    <property type="component" value="Unassembled WGS sequence"/>
</dbReference>
<keyword evidence="2" id="KW-0255">Endonuclease</keyword>
<dbReference type="EMBL" id="MGGE01000041">
    <property type="protein sequence ID" value="OGM20458.1"/>
    <property type="molecule type" value="Genomic_DNA"/>
</dbReference>
<keyword evidence="3" id="KW-0378">Hydrolase</keyword>
<evidence type="ECO:0000256" key="2">
    <source>
        <dbReference type="ARBA" id="ARBA00022759"/>
    </source>
</evidence>
<evidence type="ECO:0000259" key="5">
    <source>
        <dbReference type="PROSITE" id="PS50830"/>
    </source>
</evidence>
<evidence type="ECO:0000313" key="6">
    <source>
        <dbReference type="EMBL" id="OGM20458.1"/>
    </source>
</evidence>
<protein>
    <recommendedName>
        <fullName evidence="5">TNase-like domain-containing protein</fullName>
    </recommendedName>
</protein>
<keyword evidence="4" id="KW-0812">Transmembrane</keyword>
<gene>
    <name evidence="6" type="ORF">A2714_01360</name>
</gene>
<proteinExistence type="predicted"/>
<dbReference type="PANTHER" id="PTHR12302">
    <property type="entry name" value="EBNA2 BINDING PROTEIN P100"/>
    <property type="match status" value="1"/>
</dbReference>
<name>A0A1F7Y1B6_9BACT</name>
<dbReference type="PANTHER" id="PTHR12302:SF3">
    <property type="entry name" value="SERINE_THREONINE-PROTEIN KINASE 31"/>
    <property type="match status" value="1"/>
</dbReference>
<evidence type="ECO:0000313" key="7">
    <source>
        <dbReference type="Proteomes" id="UP000178419"/>
    </source>
</evidence>
<keyword evidence="1" id="KW-0540">Nuclease</keyword>
<accession>A0A1F7Y1B6</accession>
<dbReference type="Gene3D" id="2.40.50.90">
    <property type="match status" value="1"/>
</dbReference>
<dbReference type="InterPro" id="IPR035437">
    <property type="entry name" value="SNase_OB-fold_sf"/>
</dbReference>
<keyword evidence="4" id="KW-1133">Transmembrane helix</keyword>
<dbReference type="SUPFAM" id="SSF50199">
    <property type="entry name" value="Staphylococcal nuclease"/>
    <property type="match status" value="1"/>
</dbReference>
<dbReference type="SMART" id="SM00318">
    <property type="entry name" value="SNc"/>
    <property type="match status" value="1"/>
</dbReference>
<dbReference type="Pfam" id="PF00565">
    <property type="entry name" value="SNase"/>
    <property type="match status" value="1"/>
</dbReference>
<feature type="domain" description="TNase-like" evidence="5">
    <location>
        <begin position="62"/>
        <end position="187"/>
    </location>
</feature>
<keyword evidence="4" id="KW-0472">Membrane</keyword>
<evidence type="ECO:0000256" key="4">
    <source>
        <dbReference type="SAM" id="Phobius"/>
    </source>
</evidence>
<evidence type="ECO:0000256" key="1">
    <source>
        <dbReference type="ARBA" id="ARBA00022722"/>
    </source>
</evidence>
<reference evidence="6 7" key="1">
    <citation type="journal article" date="2016" name="Nat. Commun.">
        <title>Thousands of microbial genomes shed light on interconnected biogeochemical processes in an aquifer system.</title>
        <authorList>
            <person name="Anantharaman K."/>
            <person name="Brown C.T."/>
            <person name="Hug L.A."/>
            <person name="Sharon I."/>
            <person name="Castelle C.J."/>
            <person name="Probst A.J."/>
            <person name="Thomas B.C."/>
            <person name="Singh A."/>
            <person name="Wilkins M.J."/>
            <person name="Karaoz U."/>
            <person name="Brodie E.L."/>
            <person name="Williams K.H."/>
            <person name="Hubbard S.S."/>
            <person name="Banfield J.F."/>
        </authorList>
    </citation>
    <scope>NUCLEOTIDE SEQUENCE [LARGE SCALE GENOMIC DNA]</scope>
</reference>
<dbReference type="AlphaFoldDB" id="A0A1F7Y1B6"/>
<dbReference type="PROSITE" id="PS50830">
    <property type="entry name" value="TNASE_3"/>
    <property type="match status" value="1"/>
</dbReference>
<comment type="caution">
    <text evidence="6">The sequence shown here is derived from an EMBL/GenBank/DDBJ whole genome shotgun (WGS) entry which is preliminary data.</text>
</comment>
<feature type="transmembrane region" description="Helical" evidence="4">
    <location>
        <begin position="6"/>
        <end position="24"/>
    </location>
</feature>